<dbReference type="Proteomes" id="UP001529421">
    <property type="component" value="Unassembled WGS sequence"/>
</dbReference>
<feature type="transmembrane region" description="Helical" evidence="11">
    <location>
        <begin position="290"/>
        <end position="311"/>
    </location>
</feature>
<dbReference type="EMBL" id="JAUDDZ010000012">
    <property type="protein sequence ID" value="MDM8275485.1"/>
    <property type="molecule type" value="Genomic_DNA"/>
</dbReference>
<keyword evidence="8 11" id="KW-1133">Transmembrane helix</keyword>
<comment type="subcellular location">
    <subcellularLocation>
        <location evidence="1">Cell membrane</location>
        <topology evidence="1">Multi-pass membrane protein</topology>
    </subcellularLocation>
</comment>
<protein>
    <submittedName>
        <fullName evidence="12">CorA family divalent cation transporter</fullName>
    </submittedName>
</protein>
<evidence type="ECO:0000256" key="1">
    <source>
        <dbReference type="ARBA" id="ARBA00004651"/>
    </source>
</evidence>
<dbReference type="Gene3D" id="1.20.58.340">
    <property type="entry name" value="Magnesium transport protein CorA, transmembrane region"/>
    <property type="match status" value="2"/>
</dbReference>
<gene>
    <name evidence="12" type="ORF">QUW28_08295</name>
</gene>
<keyword evidence="3" id="KW-0813">Transport</keyword>
<keyword evidence="4" id="KW-1003">Cell membrane</keyword>
<evidence type="ECO:0000313" key="12">
    <source>
        <dbReference type="EMBL" id="MDM8275485.1"/>
    </source>
</evidence>
<evidence type="ECO:0000256" key="5">
    <source>
        <dbReference type="ARBA" id="ARBA00022519"/>
    </source>
</evidence>
<accession>A0ABT7VAG7</accession>
<dbReference type="Pfam" id="PF01544">
    <property type="entry name" value="CorA"/>
    <property type="match status" value="1"/>
</dbReference>
<dbReference type="RefSeq" id="WP_289545558.1">
    <property type="nucleotide sequence ID" value="NZ_JAUDDZ010000012.1"/>
</dbReference>
<comment type="caution">
    <text evidence="12">The sequence shown here is derived from an EMBL/GenBank/DDBJ whole genome shotgun (WGS) entry which is preliminary data.</text>
</comment>
<evidence type="ECO:0000256" key="8">
    <source>
        <dbReference type="ARBA" id="ARBA00022989"/>
    </source>
</evidence>
<sequence length="326" mass="35543">MGRAWTILDGCLASSGELAPDMPAGGADASRRAGGPTICLIGVERASEALGDRLAAEVVEQLPHAAMPFAELSEEGAVGIVVLPAAGRRAADAPRFAFELSPTRLLIVDDTGTCAPLLDALVLEAAPVGSPAGVLRSLLHVLLREHPETLSRVRGDFEAFEQLILEGRERIDRAKMMADSRRMLGLNSFYQGLSDIVDLLAESDASWVPPADRARFSVLSRQLDRLSARLESLQNYALQVSGLYQEGIDVRQNNVMQWLTVVTTIAMPLTVITGWYGMNFSRMGLTDTTWGYPLVTCICIAIVLVEVAVFHRRGWLSFGGRRRRRK</sequence>
<dbReference type="InterPro" id="IPR045863">
    <property type="entry name" value="CorA_TM1_TM2"/>
</dbReference>
<dbReference type="PANTHER" id="PTHR46494:SF3">
    <property type="entry name" value="ZINC TRANSPORT PROTEIN ZNTB"/>
    <property type="match status" value="1"/>
</dbReference>
<dbReference type="SUPFAM" id="SSF144083">
    <property type="entry name" value="Magnesium transport protein CorA, transmembrane region"/>
    <property type="match status" value="1"/>
</dbReference>
<dbReference type="PANTHER" id="PTHR46494">
    <property type="entry name" value="CORA FAMILY METAL ION TRANSPORTER (EUROFUNG)"/>
    <property type="match status" value="1"/>
</dbReference>
<evidence type="ECO:0000256" key="10">
    <source>
        <dbReference type="ARBA" id="ARBA00023136"/>
    </source>
</evidence>
<keyword evidence="13" id="KW-1185">Reference proteome</keyword>
<evidence type="ECO:0000256" key="3">
    <source>
        <dbReference type="ARBA" id="ARBA00022448"/>
    </source>
</evidence>
<keyword evidence="10 11" id="KW-0472">Membrane</keyword>
<name>A0ABT7VAG7_9ACTN</name>
<comment type="similarity">
    <text evidence="2">Belongs to the CorA metal ion transporter (MIT) (TC 1.A.35) family.</text>
</comment>
<evidence type="ECO:0000256" key="7">
    <source>
        <dbReference type="ARBA" id="ARBA00022833"/>
    </source>
</evidence>
<reference evidence="12 13" key="2">
    <citation type="submission" date="2023-06" db="EMBL/GenBank/DDBJ databases">
        <authorList>
            <person name="Zeman M."/>
            <person name="Kubasova T."/>
            <person name="Jahodarova E."/>
            <person name="Nykrynova M."/>
            <person name="Rychlik I."/>
        </authorList>
    </citation>
    <scope>NUCLEOTIDE SEQUENCE [LARGE SCALE GENOMIC DNA]</scope>
    <source>
        <strain evidence="12 13">154_Feed</strain>
    </source>
</reference>
<evidence type="ECO:0000313" key="13">
    <source>
        <dbReference type="Proteomes" id="UP001529421"/>
    </source>
</evidence>
<evidence type="ECO:0000256" key="9">
    <source>
        <dbReference type="ARBA" id="ARBA00023065"/>
    </source>
</evidence>
<evidence type="ECO:0000256" key="4">
    <source>
        <dbReference type="ARBA" id="ARBA00022475"/>
    </source>
</evidence>
<reference evidence="13" key="1">
    <citation type="submission" date="2023-06" db="EMBL/GenBank/DDBJ databases">
        <title>Identification and characterization of horizontal gene transfer across gut microbiota members of farm animals based on homology search.</title>
        <authorList>
            <person name="Zeman M."/>
            <person name="Kubasova T."/>
            <person name="Jahodarova E."/>
            <person name="Nykrynova M."/>
            <person name="Rychlik I."/>
        </authorList>
    </citation>
    <scope>NUCLEOTIDE SEQUENCE [LARGE SCALE GENOMIC DNA]</scope>
    <source>
        <strain evidence="13">154_Feed</strain>
    </source>
</reference>
<organism evidence="12 13">
    <name type="scientific">Enorma phocaeensis</name>
    <dbReference type="NCBI Taxonomy" id="1871019"/>
    <lineage>
        <taxon>Bacteria</taxon>
        <taxon>Bacillati</taxon>
        <taxon>Actinomycetota</taxon>
        <taxon>Coriobacteriia</taxon>
        <taxon>Coriobacteriales</taxon>
        <taxon>Coriobacteriaceae</taxon>
        <taxon>Enorma</taxon>
    </lineage>
</organism>
<evidence type="ECO:0000256" key="2">
    <source>
        <dbReference type="ARBA" id="ARBA00009765"/>
    </source>
</evidence>
<dbReference type="InterPro" id="IPR002523">
    <property type="entry name" value="MgTranspt_CorA/ZnTranspt_ZntB"/>
</dbReference>
<proteinExistence type="inferred from homology"/>
<keyword evidence="9" id="KW-0406">Ion transport</keyword>
<dbReference type="InterPro" id="IPR045861">
    <property type="entry name" value="CorA_cytoplasmic_dom"/>
</dbReference>
<dbReference type="SUPFAM" id="SSF143865">
    <property type="entry name" value="CorA soluble domain-like"/>
    <property type="match status" value="1"/>
</dbReference>
<keyword evidence="5" id="KW-0997">Cell inner membrane</keyword>
<keyword evidence="6 11" id="KW-0812">Transmembrane</keyword>
<keyword evidence="7" id="KW-0862">Zinc</keyword>
<feature type="transmembrane region" description="Helical" evidence="11">
    <location>
        <begin position="258"/>
        <end position="278"/>
    </location>
</feature>
<evidence type="ECO:0000256" key="11">
    <source>
        <dbReference type="SAM" id="Phobius"/>
    </source>
</evidence>
<evidence type="ECO:0000256" key="6">
    <source>
        <dbReference type="ARBA" id="ARBA00022692"/>
    </source>
</evidence>